<dbReference type="InterPro" id="IPR002104">
    <property type="entry name" value="Integrase_catalytic"/>
</dbReference>
<proteinExistence type="inferred from homology"/>
<dbReference type="PROSITE" id="PS51898">
    <property type="entry name" value="TYR_RECOMBINASE"/>
    <property type="match status" value="1"/>
</dbReference>
<dbReference type="EMBL" id="FOLH01000001">
    <property type="protein sequence ID" value="SFB87405.1"/>
    <property type="molecule type" value="Genomic_DNA"/>
</dbReference>
<dbReference type="Pfam" id="PF00589">
    <property type="entry name" value="Phage_integrase"/>
    <property type="match status" value="1"/>
</dbReference>
<dbReference type="AlphaFoldDB" id="A0A1I1EJY0"/>
<sequence>MSAILTIADLDPALEEPGFWTQKRLMYLKAILKVCGNSQRITPKQLPRLASSLKETYAEFVDVPLSSDKKLTQEEKRLFNEILEKLQDAGWRCHFFTLKQKHPRPSVLPSDPKCLMALHLIQGFLKRFWKGEIPLDQNSLKAALVLHFAAHTGLAPAHLKEAINTWLLEGWNQRDTKIKLATYHEFYAFYSIPVPLGCLLLAPSIELKPQQEISAFNQLTVGLLETDHLDQQALGKLKTEEILYAASQLAVIQGLEPVIFSQLQAKNLPIPPDATDGLGFTKNSFDGAKWPALIRRELKEEEDHRYLEAVANHEAYITSGESYAEYHNNTRPLVVEPFIHIEVALPQADTLDTDDLALIGWHQEAKAVLRLIRHRLRSFLVDDSGHFENAKLTEHQVDSALKGAKDTLYQNLVEKAVESSSTHYEADRLMELIDELHQKFTAFDLALAWIEYSLKERRHTFSTCSQAISTLFLHGFLNFPASSNLKDWGDEDAEIFVTEYLLSRQKQELSNQTSLQIQQTFSRLLQFAKAELKLFEGISFPVSSSSEPLQRTWRYNPPRMKEFDLALQKINKKDRTQLQVAAIWVLAFYGGLRSGEITNLTLDRLVVSKDELVIYLPAFKTPSARRCVPLHLLAPPKAVQVVRDAWEYRQIDFDRHKRKTTLATRQPLSKIRFLSLDRSVTQSSSYKIVGLAREQLQKALGEKSDLHLLRHAFATHLFMRWYVARYPELIPELLDHKHWVYSSKGLKAFRSLLGANPNDPLPASHVTGMVHLIKLMGHKTTTTFFEVYVHSFESVAQHALKRIQAESEDFQLHSRLITGLLPDMASKDSRAKLQDKSLQAAVRHLAKKKGVEITPPP</sequence>
<dbReference type="GO" id="GO:0003677">
    <property type="term" value="F:DNA binding"/>
    <property type="evidence" value="ECO:0007669"/>
    <property type="project" value="UniProtKB-KW"/>
</dbReference>
<evidence type="ECO:0000256" key="1">
    <source>
        <dbReference type="ARBA" id="ARBA00008857"/>
    </source>
</evidence>
<dbReference type="InterPro" id="IPR011010">
    <property type="entry name" value="DNA_brk_join_enz"/>
</dbReference>
<dbReference type="PANTHER" id="PTHR30349:SF41">
    <property type="entry name" value="INTEGRASE_RECOMBINASE PROTEIN MJ0367-RELATED"/>
    <property type="match status" value="1"/>
</dbReference>
<keyword evidence="7" id="KW-1185">Reference proteome</keyword>
<evidence type="ECO:0000256" key="3">
    <source>
        <dbReference type="ARBA" id="ARBA00023125"/>
    </source>
</evidence>
<protein>
    <submittedName>
        <fullName evidence="6">Phage integrase family protein</fullName>
    </submittedName>
</protein>
<keyword evidence="2" id="KW-0229">DNA integration</keyword>
<feature type="domain" description="Tyr recombinase" evidence="5">
    <location>
        <begin position="551"/>
        <end position="762"/>
    </location>
</feature>
<evidence type="ECO:0000256" key="2">
    <source>
        <dbReference type="ARBA" id="ARBA00022908"/>
    </source>
</evidence>
<evidence type="ECO:0000313" key="7">
    <source>
        <dbReference type="Proteomes" id="UP000199058"/>
    </source>
</evidence>
<keyword evidence="3" id="KW-0238">DNA-binding</keyword>
<evidence type="ECO:0000256" key="4">
    <source>
        <dbReference type="ARBA" id="ARBA00023172"/>
    </source>
</evidence>
<dbReference type="CDD" id="cd00397">
    <property type="entry name" value="DNA_BRE_C"/>
    <property type="match status" value="1"/>
</dbReference>
<gene>
    <name evidence="6" type="ORF">SAMN05660443_0656</name>
</gene>
<evidence type="ECO:0000313" key="6">
    <source>
        <dbReference type="EMBL" id="SFB87405.1"/>
    </source>
</evidence>
<name>A0A1I1EJY0_9GAMM</name>
<dbReference type="OrthoDB" id="6118630at2"/>
<accession>A0A1I1EJY0</accession>
<dbReference type="SUPFAM" id="SSF56349">
    <property type="entry name" value="DNA breaking-rejoining enzymes"/>
    <property type="match status" value="1"/>
</dbReference>
<dbReference type="STRING" id="1122252.SAMN05660443_0656"/>
<evidence type="ECO:0000259" key="5">
    <source>
        <dbReference type="PROSITE" id="PS51898"/>
    </source>
</evidence>
<dbReference type="RefSeq" id="WP_091959081.1">
    <property type="nucleotide sequence ID" value="NZ_FOLH01000001.1"/>
</dbReference>
<dbReference type="InterPro" id="IPR013762">
    <property type="entry name" value="Integrase-like_cat_sf"/>
</dbReference>
<dbReference type="GO" id="GO:0006310">
    <property type="term" value="P:DNA recombination"/>
    <property type="evidence" value="ECO:0007669"/>
    <property type="project" value="UniProtKB-KW"/>
</dbReference>
<dbReference type="InterPro" id="IPR050090">
    <property type="entry name" value="Tyrosine_recombinase_XerCD"/>
</dbReference>
<dbReference type="GO" id="GO:0015074">
    <property type="term" value="P:DNA integration"/>
    <property type="evidence" value="ECO:0007669"/>
    <property type="project" value="UniProtKB-KW"/>
</dbReference>
<comment type="similarity">
    <text evidence="1">Belongs to the 'phage' integrase family.</text>
</comment>
<dbReference type="PANTHER" id="PTHR30349">
    <property type="entry name" value="PHAGE INTEGRASE-RELATED"/>
    <property type="match status" value="1"/>
</dbReference>
<keyword evidence="4" id="KW-0233">DNA recombination</keyword>
<dbReference type="Gene3D" id="1.10.443.10">
    <property type="entry name" value="Intergrase catalytic core"/>
    <property type="match status" value="1"/>
</dbReference>
<dbReference type="Proteomes" id="UP000199058">
    <property type="component" value="Unassembled WGS sequence"/>
</dbReference>
<organism evidence="6 7">
    <name type="scientific">Marinospirillum celere</name>
    <dbReference type="NCBI Taxonomy" id="1122252"/>
    <lineage>
        <taxon>Bacteria</taxon>
        <taxon>Pseudomonadati</taxon>
        <taxon>Pseudomonadota</taxon>
        <taxon>Gammaproteobacteria</taxon>
        <taxon>Oceanospirillales</taxon>
        <taxon>Oceanospirillaceae</taxon>
        <taxon>Marinospirillum</taxon>
    </lineage>
</organism>
<reference evidence="6 7" key="1">
    <citation type="submission" date="2016-10" db="EMBL/GenBank/DDBJ databases">
        <authorList>
            <person name="de Groot N.N."/>
        </authorList>
    </citation>
    <scope>NUCLEOTIDE SEQUENCE [LARGE SCALE GENOMIC DNA]</scope>
    <source>
        <strain evidence="6 7">DSM 18438</strain>
    </source>
</reference>